<gene>
    <name evidence="1" type="ORF">TNCT_516101</name>
</gene>
<dbReference type="AlphaFoldDB" id="A0A8X6LFV1"/>
<proteinExistence type="predicted"/>
<organism evidence="1 2">
    <name type="scientific">Trichonephila clavata</name>
    <name type="common">Joro spider</name>
    <name type="synonym">Nephila clavata</name>
    <dbReference type="NCBI Taxonomy" id="2740835"/>
    <lineage>
        <taxon>Eukaryota</taxon>
        <taxon>Metazoa</taxon>
        <taxon>Ecdysozoa</taxon>
        <taxon>Arthropoda</taxon>
        <taxon>Chelicerata</taxon>
        <taxon>Arachnida</taxon>
        <taxon>Araneae</taxon>
        <taxon>Araneomorphae</taxon>
        <taxon>Entelegynae</taxon>
        <taxon>Araneoidea</taxon>
        <taxon>Nephilidae</taxon>
        <taxon>Trichonephila</taxon>
    </lineage>
</organism>
<dbReference type="OrthoDB" id="6453086at2759"/>
<dbReference type="Proteomes" id="UP000887116">
    <property type="component" value="Unassembled WGS sequence"/>
</dbReference>
<sequence>METKLVPSLEEMALMKVAVAIYSKLKVIKKTERGVRRVLSGTPDDELPIIKEIVPKLGISKVFHGKLKNMLTLLSFERHRRDVERKLLKDKKYSQGGKMESRSEDYEIYSFVKRTCHGKTQRRLRKIPSMEEENH</sequence>
<evidence type="ECO:0000313" key="1">
    <source>
        <dbReference type="EMBL" id="GFR09296.1"/>
    </source>
</evidence>
<reference evidence="1" key="1">
    <citation type="submission" date="2020-07" db="EMBL/GenBank/DDBJ databases">
        <title>Multicomponent nature underlies the extraordinary mechanical properties of spider dragline silk.</title>
        <authorList>
            <person name="Kono N."/>
            <person name="Nakamura H."/>
            <person name="Mori M."/>
            <person name="Yoshida Y."/>
            <person name="Ohtoshi R."/>
            <person name="Malay A.D."/>
            <person name="Moran D.A.P."/>
            <person name="Tomita M."/>
            <person name="Numata K."/>
            <person name="Arakawa K."/>
        </authorList>
    </citation>
    <scope>NUCLEOTIDE SEQUENCE</scope>
</reference>
<protein>
    <submittedName>
        <fullName evidence="1">Uncharacterized protein</fullName>
    </submittedName>
</protein>
<dbReference type="EMBL" id="BMAO01036245">
    <property type="protein sequence ID" value="GFR09296.1"/>
    <property type="molecule type" value="Genomic_DNA"/>
</dbReference>
<comment type="caution">
    <text evidence="1">The sequence shown here is derived from an EMBL/GenBank/DDBJ whole genome shotgun (WGS) entry which is preliminary data.</text>
</comment>
<accession>A0A8X6LFV1</accession>
<name>A0A8X6LFV1_TRICU</name>
<keyword evidence="2" id="KW-1185">Reference proteome</keyword>
<evidence type="ECO:0000313" key="2">
    <source>
        <dbReference type="Proteomes" id="UP000887116"/>
    </source>
</evidence>